<evidence type="ECO:0000256" key="3">
    <source>
        <dbReference type="ARBA" id="ARBA00022980"/>
    </source>
</evidence>
<comment type="function">
    <text evidence="1">Plays an important role in the elongation step of protein synthesis.</text>
</comment>
<evidence type="ECO:0000313" key="8">
    <source>
        <dbReference type="Proteomes" id="UP000095280"/>
    </source>
</evidence>
<keyword evidence="8" id="KW-1185">Reference proteome</keyword>
<dbReference type="GO" id="GO:0022625">
    <property type="term" value="C:cytosolic large ribosomal subunit"/>
    <property type="evidence" value="ECO:0007669"/>
    <property type="project" value="InterPro"/>
</dbReference>
<dbReference type="Proteomes" id="UP000095280">
    <property type="component" value="Unplaced"/>
</dbReference>
<dbReference type="InterPro" id="IPR044076">
    <property type="entry name" value="Ribosomal_P2"/>
</dbReference>
<evidence type="ECO:0000256" key="1">
    <source>
        <dbReference type="ARBA" id="ARBA00003362"/>
    </source>
</evidence>
<evidence type="ECO:0000256" key="6">
    <source>
        <dbReference type="ARBA" id="ARBA00035443"/>
    </source>
</evidence>
<dbReference type="AlphaFoldDB" id="A0A1I8F2I1"/>
<feature type="compositionally biased region" description="Basic and acidic residues" evidence="7">
    <location>
        <begin position="217"/>
        <end position="232"/>
    </location>
</feature>
<evidence type="ECO:0000313" key="9">
    <source>
        <dbReference type="WBParaSite" id="maker-unitig_15847-snap-gene-0.2-mRNA-1"/>
    </source>
</evidence>
<proteinExistence type="inferred from homology"/>
<dbReference type="GO" id="GO:0003735">
    <property type="term" value="F:structural constituent of ribosome"/>
    <property type="evidence" value="ECO:0007669"/>
    <property type="project" value="InterPro"/>
</dbReference>
<dbReference type="PANTHER" id="PTHR21141:SF5">
    <property type="entry name" value="LARGE RIBOSOMAL SUBUNIT PROTEIN P2"/>
    <property type="match status" value="1"/>
</dbReference>
<sequence>YTALAANHALHRRLPAVRNERPGAHQGVREENPRLSRHRLRRGRLNKLFADLKGKSIDEMIEAGQKKLASVPSGAPAAGAAAAAPAAAAEAAKPEARKRRKKRSPSQRMTTWDSACLTENRTIAAFLECFFELIARTEGPTMRYIAAFLLSAMSGQEPTKESVKKILGSVGIDCERGPAEQTSIDEMIRGRSEETRQRPVWRAAAVRPPLHPPRPPEAAKPEAKERGEEKRSPSQRMTTWDSLFD</sequence>
<protein>
    <recommendedName>
        <fullName evidence="5">Large ribosomal subunit protein P2</fullName>
    </recommendedName>
    <alternativeName>
        <fullName evidence="6">60S acidic ribosomal protein P2</fullName>
    </alternativeName>
</protein>
<keyword evidence="4" id="KW-0687">Ribonucleoprotein</keyword>
<comment type="similarity">
    <text evidence="2">Belongs to the eukaryotic ribosomal protein P1/P2 family.</text>
</comment>
<dbReference type="GO" id="GO:0002182">
    <property type="term" value="P:cytoplasmic translational elongation"/>
    <property type="evidence" value="ECO:0007669"/>
    <property type="project" value="InterPro"/>
</dbReference>
<feature type="compositionally biased region" description="Basic residues" evidence="7">
    <location>
        <begin position="96"/>
        <end position="105"/>
    </location>
</feature>
<dbReference type="Gene3D" id="1.10.10.1410">
    <property type="match status" value="1"/>
</dbReference>
<name>A0A1I8F2I1_9PLAT</name>
<evidence type="ECO:0000256" key="5">
    <source>
        <dbReference type="ARBA" id="ARBA00035301"/>
    </source>
</evidence>
<reference evidence="9" key="1">
    <citation type="submission" date="2016-11" db="UniProtKB">
        <authorList>
            <consortium name="WormBaseParasite"/>
        </authorList>
    </citation>
    <scope>IDENTIFICATION</scope>
</reference>
<organism evidence="8 9">
    <name type="scientific">Macrostomum lignano</name>
    <dbReference type="NCBI Taxonomy" id="282301"/>
    <lineage>
        <taxon>Eukaryota</taxon>
        <taxon>Metazoa</taxon>
        <taxon>Spiralia</taxon>
        <taxon>Lophotrochozoa</taxon>
        <taxon>Platyhelminthes</taxon>
        <taxon>Rhabditophora</taxon>
        <taxon>Macrostomorpha</taxon>
        <taxon>Macrostomida</taxon>
        <taxon>Macrostomidae</taxon>
        <taxon>Macrostomum</taxon>
    </lineage>
</organism>
<feature type="region of interest" description="Disordered" evidence="7">
    <location>
        <begin position="86"/>
        <end position="111"/>
    </location>
</feature>
<dbReference type="PANTHER" id="PTHR21141">
    <property type="entry name" value="60S ACIDIC RIBOSOMAL PROTEIN FAMILY MEMBER"/>
    <property type="match status" value="1"/>
</dbReference>
<dbReference type="WBParaSite" id="maker-unitig_15847-snap-gene-0.2-mRNA-1">
    <property type="protein sequence ID" value="maker-unitig_15847-snap-gene-0.2-mRNA-1"/>
    <property type="gene ID" value="maker-unitig_15847-snap-gene-0.2"/>
</dbReference>
<evidence type="ECO:0000256" key="2">
    <source>
        <dbReference type="ARBA" id="ARBA00005436"/>
    </source>
</evidence>
<dbReference type="CDD" id="cd05833">
    <property type="entry name" value="Ribosomal_P2"/>
    <property type="match status" value="1"/>
</dbReference>
<evidence type="ECO:0000256" key="7">
    <source>
        <dbReference type="SAM" id="MobiDB-lite"/>
    </source>
</evidence>
<feature type="region of interest" description="Disordered" evidence="7">
    <location>
        <begin position="179"/>
        <end position="245"/>
    </location>
</feature>
<feature type="compositionally biased region" description="Basic and acidic residues" evidence="7">
    <location>
        <begin position="186"/>
        <end position="197"/>
    </location>
</feature>
<dbReference type="Pfam" id="PF00428">
    <property type="entry name" value="Ribosomal_60s"/>
    <property type="match status" value="1"/>
</dbReference>
<evidence type="ECO:0000256" key="4">
    <source>
        <dbReference type="ARBA" id="ARBA00023274"/>
    </source>
</evidence>
<keyword evidence="3" id="KW-0689">Ribosomal protein</keyword>
<feature type="compositionally biased region" description="Polar residues" evidence="7">
    <location>
        <begin position="234"/>
        <end position="245"/>
    </location>
</feature>
<dbReference type="InterPro" id="IPR038716">
    <property type="entry name" value="P1/P2_N_sf"/>
</dbReference>
<accession>A0A1I8F2I1</accession>